<dbReference type="PANTHER" id="PTHR34297">
    <property type="entry name" value="HYPOTHETICAL CYTOSOLIC PROTEIN-RELATED"/>
    <property type="match status" value="1"/>
</dbReference>
<dbReference type="Proteomes" id="UP000199695">
    <property type="component" value="Unassembled WGS sequence"/>
</dbReference>
<comment type="similarity">
    <text evidence="1">Belongs to the asp23 family.</text>
</comment>
<proteinExistence type="inferred from homology"/>
<evidence type="ECO:0000256" key="1">
    <source>
        <dbReference type="ARBA" id="ARBA00005721"/>
    </source>
</evidence>
<keyword evidence="3" id="KW-1185">Reference proteome</keyword>
<dbReference type="Pfam" id="PF03780">
    <property type="entry name" value="Asp23"/>
    <property type="match status" value="1"/>
</dbReference>
<dbReference type="EMBL" id="FOCQ01000007">
    <property type="protein sequence ID" value="SEN22612.1"/>
    <property type="molecule type" value="Genomic_DNA"/>
</dbReference>
<evidence type="ECO:0000313" key="3">
    <source>
        <dbReference type="Proteomes" id="UP000199695"/>
    </source>
</evidence>
<dbReference type="AlphaFoldDB" id="A0A1H8ET25"/>
<sequence>MEMNEMIDYDATELGKVEIAPEVIQIISGLAASEVEGVAGLSGGVVSDLNELLGRKNLRKGIRVDLNEQMTIELALNVHYGYHIPDVGREVQEKVKSAVETMTGLIVDQVIVRVEGIRFPQQEKGTEPDATQRIR</sequence>
<organism evidence="2 3">
    <name type="scientific">Lihuaxuella thermophila</name>
    <dbReference type="NCBI Taxonomy" id="1173111"/>
    <lineage>
        <taxon>Bacteria</taxon>
        <taxon>Bacillati</taxon>
        <taxon>Bacillota</taxon>
        <taxon>Bacilli</taxon>
        <taxon>Bacillales</taxon>
        <taxon>Thermoactinomycetaceae</taxon>
        <taxon>Lihuaxuella</taxon>
    </lineage>
</organism>
<dbReference type="InterPro" id="IPR005531">
    <property type="entry name" value="Asp23"/>
</dbReference>
<reference evidence="2 3" key="1">
    <citation type="submission" date="2016-10" db="EMBL/GenBank/DDBJ databases">
        <authorList>
            <person name="de Groot N.N."/>
        </authorList>
    </citation>
    <scope>NUCLEOTIDE SEQUENCE [LARGE SCALE GENOMIC DNA]</scope>
    <source>
        <strain evidence="2 3">DSM 46701</strain>
    </source>
</reference>
<evidence type="ECO:0000313" key="2">
    <source>
        <dbReference type="EMBL" id="SEN22612.1"/>
    </source>
</evidence>
<accession>A0A1H8ET25</accession>
<name>A0A1H8ET25_9BACL</name>
<dbReference type="STRING" id="1173111.SAMN05444955_107155"/>
<protein>
    <submittedName>
        <fullName evidence="2">Uncharacterized conserved protein YloU, alkaline shock protein (Asp23) family</fullName>
    </submittedName>
</protein>
<gene>
    <name evidence="2" type="ORF">SAMN05444955_107155</name>
</gene>